<dbReference type="PANTHER" id="PTHR24305:SF166">
    <property type="entry name" value="CYTOCHROME P450 12A4, MITOCHONDRIAL-RELATED"/>
    <property type="match status" value="1"/>
</dbReference>
<evidence type="ECO:0000256" key="7">
    <source>
        <dbReference type="ARBA" id="ARBA00022723"/>
    </source>
</evidence>
<evidence type="ECO:0000256" key="1">
    <source>
        <dbReference type="ARBA" id="ARBA00001971"/>
    </source>
</evidence>
<keyword evidence="17" id="KW-1185">Reference proteome</keyword>
<evidence type="ECO:0000256" key="2">
    <source>
        <dbReference type="ARBA" id="ARBA00004370"/>
    </source>
</evidence>
<keyword evidence="7 13" id="KW-0479">Metal-binding</keyword>
<gene>
    <name evidence="16" type="ORF">BDP27DRAFT_1452313</name>
</gene>
<reference evidence="16" key="1">
    <citation type="submission" date="2020-11" db="EMBL/GenBank/DDBJ databases">
        <authorList>
            <consortium name="DOE Joint Genome Institute"/>
            <person name="Ahrendt S."/>
            <person name="Riley R."/>
            <person name="Andreopoulos W."/>
            <person name="Labutti K."/>
            <person name="Pangilinan J."/>
            <person name="Ruiz-Duenas F.J."/>
            <person name="Barrasa J.M."/>
            <person name="Sanchez-Garcia M."/>
            <person name="Camarero S."/>
            <person name="Miyauchi S."/>
            <person name="Serrano A."/>
            <person name="Linde D."/>
            <person name="Babiker R."/>
            <person name="Drula E."/>
            <person name="Ayuso-Fernandez I."/>
            <person name="Pacheco R."/>
            <person name="Padilla G."/>
            <person name="Ferreira P."/>
            <person name="Barriuso J."/>
            <person name="Kellner H."/>
            <person name="Castanera R."/>
            <person name="Alfaro M."/>
            <person name="Ramirez L."/>
            <person name="Pisabarro A.G."/>
            <person name="Kuo A."/>
            <person name="Tritt A."/>
            <person name="Lipzen A."/>
            <person name="He G."/>
            <person name="Yan M."/>
            <person name="Ng V."/>
            <person name="Cullen D."/>
            <person name="Martin F."/>
            <person name="Rosso M.-N."/>
            <person name="Henrissat B."/>
            <person name="Hibbett D."/>
            <person name="Martinez A.T."/>
            <person name="Grigoriev I.V."/>
        </authorList>
    </citation>
    <scope>NUCLEOTIDE SEQUENCE</scope>
    <source>
        <strain evidence="16">AH 40177</strain>
    </source>
</reference>
<evidence type="ECO:0000313" key="16">
    <source>
        <dbReference type="EMBL" id="KAF9061340.1"/>
    </source>
</evidence>
<dbReference type="Pfam" id="PF00067">
    <property type="entry name" value="p450"/>
    <property type="match status" value="1"/>
</dbReference>
<keyword evidence="5 13" id="KW-0349">Heme</keyword>
<evidence type="ECO:0000256" key="11">
    <source>
        <dbReference type="ARBA" id="ARBA00023033"/>
    </source>
</evidence>
<comment type="subcellular location">
    <subcellularLocation>
        <location evidence="2">Membrane</location>
    </subcellularLocation>
</comment>
<dbReference type="PROSITE" id="PS00086">
    <property type="entry name" value="CYTOCHROME_P450"/>
    <property type="match status" value="1"/>
</dbReference>
<comment type="cofactor">
    <cofactor evidence="1 13">
        <name>heme</name>
        <dbReference type="ChEBI" id="CHEBI:30413"/>
    </cofactor>
</comment>
<evidence type="ECO:0000256" key="8">
    <source>
        <dbReference type="ARBA" id="ARBA00022989"/>
    </source>
</evidence>
<dbReference type="Proteomes" id="UP000772434">
    <property type="component" value="Unassembled WGS sequence"/>
</dbReference>
<dbReference type="InterPro" id="IPR050121">
    <property type="entry name" value="Cytochrome_P450_monoxygenase"/>
</dbReference>
<dbReference type="Gene3D" id="1.10.630.10">
    <property type="entry name" value="Cytochrome P450"/>
    <property type="match status" value="1"/>
</dbReference>
<dbReference type="InterPro" id="IPR017972">
    <property type="entry name" value="Cyt_P450_CS"/>
</dbReference>
<comment type="caution">
    <text evidence="16">The sequence shown here is derived from an EMBL/GenBank/DDBJ whole genome shotgun (WGS) entry which is preliminary data.</text>
</comment>
<protein>
    <submittedName>
        <fullName evidence="16">Cytochrome P450</fullName>
    </submittedName>
</protein>
<evidence type="ECO:0000256" key="13">
    <source>
        <dbReference type="PIRSR" id="PIRSR602401-1"/>
    </source>
</evidence>
<comment type="pathway">
    <text evidence="3">Secondary metabolite biosynthesis; terpenoid biosynthesis.</text>
</comment>
<keyword evidence="6 15" id="KW-0812">Transmembrane</keyword>
<dbReference type="AlphaFoldDB" id="A0A9P5PFT0"/>
<feature type="transmembrane region" description="Helical" evidence="15">
    <location>
        <begin position="6"/>
        <end position="29"/>
    </location>
</feature>
<keyword evidence="8 15" id="KW-1133">Transmembrane helix</keyword>
<accession>A0A9P5PFT0</accession>
<dbReference type="GO" id="GO:0005506">
    <property type="term" value="F:iron ion binding"/>
    <property type="evidence" value="ECO:0007669"/>
    <property type="project" value="InterPro"/>
</dbReference>
<evidence type="ECO:0000256" key="9">
    <source>
        <dbReference type="ARBA" id="ARBA00023002"/>
    </source>
</evidence>
<dbReference type="GO" id="GO:0016705">
    <property type="term" value="F:oxidoreductase activity, acting on paired donors, with incorporation or reduction of molecular oxygen"/>
    <property type="evidence" value="ECO:0007669"/>
    <property type="project" value="InterPro"/>
</dbReference>
<dbReference type="InterPro" id="IPR001128">
    <property type="entry name" value="Cyt_P450"/>
</dbReference>
<evidence type="ECO:0000256" key="3">
    <source>
        <dbReference type="ARBA" id="ARBA00004721"/>
    </source>
</evidence>
<dbReference type="InterPro" id="IPR002401">
    <property type="entry name" value="Cyt_P450_E_grp-I"/>
</dbReference>
<organism evidence="16 17">
    <name type="scientific">Rhodocollybia butyracea</name>
    <dbReference type="NCBI Taxonomy" id="206335"/>
    <lineage>
        <taxon>Eukaryota</taxon>
        <taxon>Fungi</taxon>
        <taxon>Dikarya</taxon>
        <taxon>Basidiomycota</taxon>
        <taxon>Agaricomycotina</taxon>
        <taxon>Agaricomycetes</taxon>
        <taxon>Agaricomycetidae</taxon>
        <taxon>Agaricales</taxon>
        <taxon>Marasmiineae</taxon>
        <taxon>Omphalotaceae</taxon>
        <taxon>Rhodocollybia</taxon>
    </lineage>
</organism>
<evidence type="ECO:0000256" key="12">
    <source>
        <dbReference type="ARBA" id="ARBA00023136"/>
    </source>
</evidence>
<dbReference type="GO" id="GO:0016020">
    <property type="term" value="C:membrane"/>
    <property type="evidence" value="ECO:0007669"/>
    <property type="project" value="UniProtKB-SubCell"/>
</dbReference>
<keyword evidence="12 15" id="KW-0472">Membrane</keyword>
<evidence type="ECO:0000256" key="4">
    <source>
        <dbReference type="ARBA" id="ARBA00010617"/>
    </source>
</evidence>
<dbReference type="InterPro" id="IPR036396">
    <property type="entry name" value="Cyt_P450_sf"/>
</dbReference>
<dbReference type="PRINTS" id="PR00463">
    <property type="entry name" value="EP450I"/>
</dbReference>
<comment type="similarity">
    <text evidence="4 14">Belongs to the cytochrome P450 family.</text>
</comment>
<evidence type="ECO:0000256" key="5">
    <source>
        <dbReference type="ARBA" id="ARBA00022617"/>
    </source>
</evidence>
<dbReference type="GO" id="GO:0020037">
    <property type="term" value="F:heme binding"/>
    <property type="evidence" value="ECO:0007669"/>
    <property type="project" value="InterPro"/>
</dbReference>
<sequence>MLVLVAKVILTLVFIAATYVLTGLVYRYYQRSLAFLRGPPKTSLLFGLDYDLLLQEEFNGLETQWYKEYGTAYRGSSYYGEDMLMVSDPRALLYICNTSGYRFPKAQDFVQITKYLLGSGLITADGEAHSRQRKVLNPAFSAKQLRQFLELFQRSTQVDISAYSWPQNGNKNAIPAKAPSLTLYMASSYHTRCDRRDYKFGSLKGEENELGIIFDHLFVDSRINPGKWRLLYRSLRGNLPSFVANVLLRFPGKEERRFLGFLNASKRMARPLVERATDEMDEKDSKDVLSVLVQANQEMDSQKALSEDEVLSQMATIILAGHETTASTFTMLLYQLAKNLKDQERLYQEIQEVRERIGHQDPSSQDLDSMPFFNAVIKEVLRLYPIVPSLLRQAQSDDVIPLEFPVTTVFWRRNIKHTVWGDDADQWNPERFLGMKKRTSLGVYANLMSFSSGLRGCVGWRFAVMELQAIMFGLLEKFKFFPPPSGELDEIQILPFGLIAPMRKGKWHEGRQMPIFVKSRN</sequence>
<keyword evidence="10 13" id="KW-0408">Iron</keyword>
<dbReference type="PRINTS" id="PR00385">
    <property type="entry name" value="P450"/>
</dbReference>
<dbReference type="SUPFAM" id="SSF48264">
    <property type="entry name" value="Cytochrome P450"/>
    <property type="match status" value="1"/>
</dbReference>
<name>A0A9P5PFT0_9AGAR</name>
<dbReference type="OrthoDB" id="1470350at2759"/>
<proteinExistence type="inferred from homology"/>
<dbReference type="EMBL" id="JADNRY010000206">
    <property type="protein sequence ID" value="KAF9061340.1"/>
    <property type="molecule type" value="Genomic_DNA"/>
</dbReference>
<evidence type="ECO:0000313" key="17">
    <source>
        <dbReference type="Proteomes" id="UP000772434"/>
    </source>
</evidence>
<evidence type="ECO:0000256" key="6">
    <source>
        <dbReference type="ARBA" id="ARBA00022692"/>
    </source>
</evidence>
<keyword evidence="11 14" id="KW-0503">Monooxygenase</keyword>
<dbReference type="GO" id="GO:0004497">
    <property type="term" value="F:monooxygenase activity"/>
    <property type="evidence" value="ECO:0007669"/>
    <property type="project" value="UniProtKB-KW"/>
</dbReference>
<keyword evidence="9 14" id="KW-0560">Oxidoreductase</keyword>
<feature type="binding site" description="axial binding residue" evidence="13">
    <location>
        <position position="457"/>
    </location>
    <ligand>
        <name>heme</name>
        <dbReference type="ChEBI" id="CHEBI:30413"/>
    </ligand>
    <ligandPart>
        <name>Fe</name>
        <dbReference type="ChEBI" id="CHEBI:18248"/>
    </ligandPart>
</feature>
<dbReference type="PANTHER" id="PTHR24305">
    <property type="entry name" value="CYTOCHROME P450"/>
    <property type="match status" value="1"/>
</dbReference>
<evidence type="ECO:0000256" key="14">
    <source>
        <dbReference type="RuleBase" id="RU000461"/>
    </source>
</evidence>
<evidence type="ECO:0000256" key="10">
    <source>
        <dbReference type="ARBA" id="ARBA00023004"/>
    </source>
</evidence>
<evidence type="ECO:0000256" key="15">
    <source>
        <dbReference type="SAM" id="Phobius"/>
    </source>
</evidence>